<dbReference type="Pfam" id="PF13193">
    <property type="entry name" value="AMP-binding_C"/>
    <property type="match status" value="1"/>
</dbReference>
<evidence type="ECO:0000313" key="6">
    <source>
        <dbReference type="EMBL" id="GAB45538.1"/>
    </source>
</evidence>
<evidence type="ECO:0000259" key="5">
    <source>
        <dbReference type="Pfam" id="PF13193"/>
    </source>
</evidence>
<name>A0ABQ0HI29_9ACTN</name>
<dbReference type="SUPFAM" id="SSF56801">
    <property type="entry name" value="Acetyl-CoA synthetase-like"/>
    <property type="match status" value="1"/>
</dbReference>
<keyword evidence="2 6" id="KW-0436">Ligase</keyword>
<evidence type="ECO:0000313" key="7">
    <source>
        <dbReference type="Proteomes" id="UP000004881"/>
    </source>
</evidence>
<dbReference type="PANTHER" id="PTHR43201">
    <property type="entry name" value="ACYL-COA SYNTHETASE"/>
    <property type="match status" value="1"/>
</dbReference>
<sequence length="592" mass="64416">MSDDINLTIETGRSMNDNHDRTPVHLRGCHPSTTVRDNLERGWWRAETLLDLFDGHVRSRGDATAITDPGNLTEIAAIDARSLTWSELDARVDAIAARLHAHGIGPGDVVAVLLPNSVALTSTYFALWRLGAIAAPMPASYRRHELSRIVDSAGAVAVVTSTRLHDRDPHTEALELRATSPSLRQVFTFGPVEGDTERALDGRSPSADQLEAARSAARRIDRTVNDCITICWTSGTEAAPKGVPRCHADWLAIGQTAQDGLRVTSSSVMLGPFPMVNMAGFSTSLLPWLLSGAHLVQHHPLDLRVFLDQIERHHVTHASMPPALLVMLLQNPALRNDFDLSTLRTVGSGGAPLPPGVVRDWQNDLGIEVLNFFGSNEGICLLGAPSDTPDPMIRAEYLPNYGTTSRTWATPVAQQTDVRLVDVTTGSQVTRVGDRGELRLKGPTVFAGYLDGTAEKSAFDEDGYLCSGDVFELCGDSGEYLKFVDRSKEIIIRGGMNIAPAEIEGLLIDHPAVADIAVVGYDDPVLGEKCCAAVVPKPAESVSLEALVDFLREKDLASFKLPERLVIRDHLPRNAVGKLQRREIRREIAMDE</sequence>
<dbReference type="PANTHER" id="PTHR43201:SF5">
    <property type="entry name" value="MEDIUM-CHAIN ACYL-COA LIGASE ACSF2, MITOCHONDRIAL"/>
    <property type="match status" value="1"/>
</dbReference>
<feature type="region of interest" description="Disordered" evidence="3">
    <location>
        <begin position="1"/>
        <end position="21"/>
    </location>
</feature>
<protein>
    <submittedName>
        <fullName evidence="6">Fatty-acid--CoA ligase</fullName>
    </submittedName>
</protein>
<dbReference type="InterPro" id="IPR000873">
    <property type="entry name" value="AMP-dep_synth/lig_dom"/>
</dbReference>
<keyword evidence="7" id="KW-1185">Reference proteome</keyword>
<comment type="similarity">
    <text evidence="1">Belongs to the ATP-dependent AMP-binding enzyme family.</text>
</comment>
<dbReference type="InterPro" id="IPR042099">
    <property type="entry name" value="ANL_N_sf"/>
</dbReference>
<accession>A0ABQ0HI29</accession>
<comment type="caution">
    <text evidence="6">The sequence shown here is derived from an EMBL/GenBank/DDBJ whole genome shotgun (WGS) entry which is preliminary data.</text>
</comment>
<dbReference type="Pfam" id="PF00501">
    <property type="entry name" value="AMP-binding"/>
    <property type="match status" value="1"/>
</dbReference>
<dbReference type="InterPro" id="IPR025110">
    <property type="entry name" value="AMP-bd_C"/>
</dbReference>
<proteinExistence type="inferred from homology"/>
<dbReference type="Gene3D" id="3.40.50.12780">
    <property type="entry name" value="N-terminal domain of ligase-like"/>
    <property type="match status" value="1"/>
</dbReference>
<dbReference type="Proteomes" id="UP000004881">
    <property type="component" value="Unassembled WGS sequence"/>
</dbReference>
<dbReference type="Gene3D" id="3.30.300.30">
    <property type="match status" value="1"/>
</dbReference>
<reference evidence="6 7" key="1">
    <citation type="submission" date="2012-02" db="EMBL/GenBank/DDBJ databases">
        <title>Whole genome shotgun sequence of Gordonia terrae NBRC 100016.</title>
        <authorList>
            <person name="Takarada H."/>
            <person name="Hosoyama A."/>
            <person name="Tsuchikane K."/>
            <person name="Katsumata H."/>
            <person name="Yamazaki S."/>
            <person name="Fujita N."/>
        </authorList>
    </citation>
    <scope>NUCLEOTIDE SEQUENCE [LARGE SCALE GENOMIC DNA]</scope>
    <source>
        <strain evidence="6 7">NBRC 100016</strain>
    </source>
</reference>
<feature type="domain" description="AMP-dependent synthetase/ligase" evidence="4">
    <location>
        <begin position="56"/>
        <end position="450"/>
    </location>
</feature>
<organism evidence="6 7">
    <name type="scientific">Gordonia terrae NBRC 100016</name>
    <dbReference type="NCBI Taxonomy" id="1089454"/>
    <lineage>
        <taxon>Bacteria</taxon>
        <taxon>Bacillati</taxon>
        <taxon>Actinomycetota</taxon>
        <taxon>Actinomycetes</taxon>
        <taxon>Mycobacteriales</taxon>
        <taxon>Gordoniaceae</taxon>
        <taxon>Gordonia</taxon>
    </lineage>
</organism>
<evidence type="ECO:0000259" key="4">
    <source>
        <dbReference type="Pfam" id="PF00501"/>
    </source>
</evidence>
<dbReference type="InterPro" id="IPR045851">
    <property type="entry name" value="AMP-bd_C_sf"/>
</dbReference>
<evidence type="ECO:0000256" key="1">
    <source>
        <dbReference type="ARBA" id="ARBA00006432"/>
    </source>
</evidence>
<feature type="domain" description="AMP-binding enzyme C-terminal" evidence="5">
    <location>
        <begin position="502"/>
        <end position="578"/>
    </location>
</feature>
<gene>
    <name evidence="6" type="ORF">GOTRE_125_01750</name>
</gene>
<dbReference type="GO" id="GO:0016874">
    <property type="term" value="F:ligase activity"/>
    <property type="evidence" value="ECO:0007669"/>
    <property type="project" value="UniProtKB-KW"/>
</dbReference>
<evidence type="ECO:0000256" key="3">
    <source>
        <dbReference type="SAM" id="MobiDB-lite"/>
    </source>
</evidence>
<evidence type="ECO:0000256" key="2">
    <source>
        <dbReference type="ARBA" id="ARBA00022598"/>
    </source>
</evidence>
<dbReference type="EMBL" id="BAFD01000091">
    <property type="protein sequence ID" value="GAB45538.1"/>
    <property type="molecule type" value="Genomic_DNA"/>
</dbReference>